<reference evidence="2 3" key="1">
    <citation type="submission" date="2018-09" db="EMBL/GenBank/DDBJ databases">
        <authorList>
            <person name="Tagini F."/>
        </authorList>
    </citation>
    <scope>NUCLEOTIDE SEQUENCE [LARGE SCALE GENOMIC DNA]</scope>
    <source>
        <strain evidence="2 3">MK142</strain>
    </source>
</reference>
<dbReference type="AlphaFoldDB" id="A0A498QT47"/>
<name>A0A498QT47_9MYCO</name>
<organism evidence="2 3">
    <name type="scientific">Mycobacterium pseudokansasii</name>
    <dbReference type="NCBI Taxonomy" id="2341080"/>
    <lineage>
        <taxon>Bacteria</taxon>
        <taxon>Bacillati</taxon>
        <taxon>Actinomycetota</taxon>
        <taxon>Actinomycetes</taxon>
        <taxon>Mycobacteriales</taxon>
        <taxon>Mycobacteriaceae</taxon>
        <taxon>Mycobacterium</taxon>
    </lineage>
</organism>
<dbReference type="Proteomes" id="UP000268285">
    <property type="component" value="Unassembled WGS sequence"/>
</dbReference>
<sequence length="42" mass="4759">MWAVRIVNMIPADIHRRDTQPSEGAITLGIHGMQSRQDARET</sequence>
<protein>
    <submittedName>
        <fullName evidence="2">Uncharacterized protein</fullName>
    </submittedName>
</protein>
<evidence type="ECO:0000256" key="1">
    <source>
        <dbReference type="SAM" id="MobiDB-lite"/>
    </source>
</evidence>
<evidence type="ECO:0000313" key="2">
    <source>
        <dbReference type="EMBL" id="VBA53854.1"/>
    </source>
</evidence>
<evidence type="ECO:0000313" key="3">
    <source>
        <dbReference type="Proteomes" id="UP000268285"/>
    </source>
</evidence>
<accession>A0A498QT47</accession>
<keyword evidence="3" id="KW-1185">Reference proteome</keyword>
<gene>
    <name evidence="2" type="ORF">LAUMK142_04340</name>
</gene>
<dbReference type="EMBL" id="UPHU01000001">
    <property type="protein sequence ID" value="VBA53854.1"/>
    <property type="molecule type" value="Genomic_DNA"/>
</dbReference>
<feature type="region of interest" description="Disordered" evidence="1">
    <location>
        <begin position="23"/>
        <end position="42"/>
    </location>
</feature>
<proteinExistence type="predicted"/>